<dbReference type="InterPro" id="IPR005225">
    <property type="entry name" value="Small_GTP-bd"/>
</dbReference>
<reference evidence="7 8" key="1">
    <citation type="journal article" date="2013" name="Nature">
        <title>Insights into bilaterian evolution from three spiralian genomes.</title>
        <authorList>
            <person name="Simakov O."/>
            <person name="Marletaz F."/>
            <person name="Cho S.J."/>
            <person name="Edsinger-Gonzales E."/>
            <person name="Havlak P."/>
            <person name="Hellsten U."/>
            <person name="Kuo D.H."/>
            <person name="Larsson T."/>
            <person name="Lv J."/>
            <person name="Arendt D."/>
            <person name="Savage R."/>
            <person name="Osoegawa K."/>
            <person name="de Jong P."/>
            <person name="Grimwood J."/>
            <person name="Chapman J.A."/>
            <person name="Shapiro H."/>
            <person name="Aerts A."/>
            <person name="Otillar R.P."/>
            <person name="Terry A.Y."/>
            <person name="Boore J.L."/>
            <person name="Grigoriev I.V."/>
            <person name="Lindberg D.R."/>
            <person name="Seaver E.C."/>
            <person name="Weisblat D.A."/>
            <person name="Putnam N.H."/>
            <person name="Rokhsar D.S."/>
        </authorList>
    </citation>
    <scope>NUCLEOTIDE SEQUENCE [LARGE SCALE GENOMIC DNA]</scope>
</reference>
<dbReference type="GO" id="GO:0097730">
    <property type="term" value="C:non-motile cilium"/>
    <property type="evidence" value="ECO:0007669"/>
    <property type="project" value="TreeGrafter"/>
</dbReference>
<keyword evidence="2 3" id="KW-0342">GTP-binding</keyword>
<evidence type="ECO:0000256" key="3">
    <source>
        <dbReference type="PIRSR" id="PIRSR606689-1"/>
    </source>
</evidence>
<dbReference type="GO" id="GO:0046872">
    <property type="term" value="F:metal ion binding"/>
    <property type="evidence" value="ECO:0007669"/>
    <property type="project" value="UniProtKB-KW"/>
</dbReference>
<feature type="binding site" evidence="3">
    <location>
        <position position="56"/>
    </location>
    <ligand>
        <name>GTP</name>
        <dbReference type="ChEBI" id="CHEBI:37565"/>
    </ligand>
</feature>
<dbReference type="RefSeq" id="XP_009067331.1">
    <property type="nucleotide sequence ID" value="XM_009069083.1"/>
</dbReference>
<protein>
    <recommendedName>
        <fullName evidence="9">ADP-ribosylation factor-like protein 13B</fullName>
    </recommendedName>
</protein>
<evidence type="ECO:0000256" key="1">
    <source>
        <dbReference type="ARBA" id="ARBA00022741"/>
    </source>
</evidence>
<keyword evidence="4" id="KW-0479">Metal-binding</keyword>
<dbReference type="GO" id="GO:0060170">
    <property type="term" value="C:ciliary membrane"/>
    <property type="evidence" value="ECO:0007669"/>
    <property type="project" value="TreeGrafter"/>
</dbReference>
<dbReference type="EMBL" id="KB204066">
    <property type="protein sequence ID" value="ESO82031.1"/>
    <property type="molecule type" value="Genomic_DNA"/>
</dbReference>
<dbReference type="PRINTS" id="PR00328">
    <property type="entry name" value="SAR1GTPBP"/>
</dbReference>
<dbReference type="FunFam" id="3.40.50.300:FF:000415">
    <property type="entry name" value="ADP-ribosylation factor-like GTPase 13B"/>
    <property type="match status" value="1"/>
</dbReference>
<dbReference type="GeneID" id="20233691"/>
<evidence type="ECO:0000256" key="6">
    <source>
        <dbReference type="SAM" id="Coils"/>
    </source>
</evidence>
<sequence>RSITLAILGLDNAGKTTTTKGFSGDPIDLDIAPTIGYSYEKFAFNKYDITLYDLGGGKNIRGIWTNYLHEIYGLIYVIDSSAGARMDEAKKNLKEVLENPHISGKPLLLLANKQDKSDALDEVDICEQLNLDQIVTTNKCPCRIETCSAIKGSGKKMDKSIHNGMKWMLSIIGGQWDQLKNRVDEAIRQEDEKRKIEKAERKKRVEERRRERYVKQIHFC</sequence>
<dbReference type="PANTHER" id="PTHR46090">
    <property type="entry name" value="ADP-RIBOSYLATION FACTOR-LIKE PROTEIN 13B"/>
    <property type="match status" value="1"/>
</dbReference>
<dbReference type="InterPro" id="IPR006689">
    <property type="entry name" value="Small_GTPase_ARF/SAR"/>
</dbReference>
<dbReference type="OMA" id="DRRNHQP"/>
<evidence type="ECO:0000313" key="7">
    <source>
        <dbReference type="EMBL" id="ESO82031.1"/>
    </source>
</evidence>
<evidence type="ECO:0000256" key="2">
    <source>
        <dbReference type="ARBA" id="ARBA00023134"/>
    </source>
</evidence>
<dbReference type="Gene3D" id="3.40.50.300">
    <property type="entry name" value="P-loop containing nucleotide triphosphate hydrolases"/>
    <property type="match status" value="1"/>
</dbReference>
<keyword evidence="8" id="KW-1185">Reference proteome</keyword>
<keyword evidence="4" id="KW-0460">Magnesium</keyword>
<dbReference type="PROSITE" id="PS51417">
    <property type="entry name" value="ARF"/>
    <property type="match status" value="1"/>
</dbReference>
<proteinExistence type="inferred from homology"/>
<name>V3ZMH1_LOTGI</name>
<dbReference type="HOGENOM" id="CLU_040729_12_4_1"/>
<dbReference type="STRING" id="225164.V3ZMH1"/>
<keyword evidence="6" id="KW-0175">Coiled coil</keyword>
<dbReference type="GO" id="GO:0005525">
    <property type="term" value="F:GTP binding"/>
    <property type="evidence" value="ECO:0007669"/>
    <property type="project" value="UniProtKB-KW"/>
</dbReference>
<dbReference type="Proteomes" id="UP000030746">
    <property type="component" value="Unassembled WGS sequence"/>
</dbReference>
<organism evidence="7 8">
    <name type="scientific">Lottia gigantea</name>
    <name type="common">Giant owl limpet</name>
    <dbReference type="NCBI Taxonomy" id="225164"/>
    <lineage>
        <taxon>Eukaryota</taxon>
        <taxon>Metazoa</taxon>
        <taxon>Spiralia</taxon>
        <taxon>Lophotrochozoa</taxon>
        <taxon>Mollusca</taxon>
        <taxon>Gastropoda</taxon>
        <taxon>Patellogastropoda</taxon>
        <taxon>Lottioidea</taxon>
        <taxon>Lottiidae</taxon>
        <taxon>Lottia</taxon>
    </lineage>
</organism>
<dbReference type="NCBIfam" id="TIGR00231">
    <property type="entry name" value="small_GTP"/>
    <property type="match status" value="1"/>
</dbReference>
<dbReference type="SMART" id="SM00178">
    <property type="entry name" value="SAR"/>
    <property type="match status" value="1"/>
</dbReference>
<feature type="binding site" evidence="3">
    <location>
        <begin position="112"/>
        <end position="115"/>
    </location>
    <ligand>
        <name>GTP</name>
        <dbReference type="ChEBI" id="CHEBI:37565"/>
    </ligand>
</feature>
<evidence type="ECO:0000256" key="5">
    <source>
        <dbReference type="RuleBase" id="RU003925"/>
    </source>
</evidence>
<dbReference type="SUPFAM" id="SSF52540">
    <property type="entry name" value="P-loop containing nucleoside triphosphate hydrolases"/>
    <property type="match status" value="1"/>
</dbReference>
<evidence type="ECO:0000313" key="8">
    <source>
        <dbReference type="Proteomes" id="UP000030746"/>
    </source>
</evidence>
<dbReference type="GO" id="GO:0097500">
    <property type="term" value="P:receptor localization to non-motile cilium"/>
    <property type="evidence" value="ECO:0007669"/>
    <property type="project" value="TreeGrafter"/>
</dbReference>
<accession>V3ZMH1</accession>
<keyword evidence="1 3" id="KW-0547">Nucleotide-binding</keyword>
<dbReference type="InterPro" id="IPR051995">
    <property type="entry name" value="Ciliary_GTPase"/>
</dbReference>
<dbReference type="CTD" id="20233691"/>
<dbReference type="PANTHER" id="PTHR46090:SF2">
    <property type="entry name" value="ADP-RIBOSYLATION FACTOR-LIKE PROTEIN 13B"/>
    <property type="match status" value="1"/>
</dbReference>
<feature type="binding site" evidence="4">
    <location>
        <position position="16"/>
    </location>
    <ligand>
        <name>Mg(2+)</name>
        <dbReference type="ChEBI" id="CHEBI:18420"/>
    </ligand>
</feature>
<dbReference type="Pfam" id="PF00025">
    <property type="entry name" value="Arf"/>
    <property type="match status" value="1"/>
</dbReference>
<dbReference type="AlphaFoldDB" id="V3ZMH1"/>
<feature type="binding site" evidence="3">
    <location>
        <begin position="9"/>
        <end position="16"/>
    </location>
    <ligand>
        <name>GTP</name>
        <dbReference type="ChEBI" id="CHEBI:37565"/>
    </ligand>
</feature>
<evidence type="ECO:0008006" key="9">
    <source>
        <dbReference type="Google" id="ProtNLM"/>
    </source>
</evidence>
<dbReference type="OrthoDB" id="14717at2759"/>
<evidence type="ECO:0000256" key="4">
    <source>
        <dbReference type="PIRSR" id="PIRSR606689-2"/>
    </source>
</evidence>
<dbReference type="KEGG" id="lgi:LOTGIDRAFT_135548"/>
<dbReference type="GO" id="GO:0003924">
    <property type="term" value="F:GTPase activity"/>
    <property type="evidence" value="ECO:0007669"/>
    <property type="project" value="InterPro"/>
</dbReference>
<feature type="coiled-coil region" evidence="6">
    <location>
        <begin position="188"/>
        <end position="216"/>
    </location>
</feature>
<dbReference type="SMART" id="SM00177">
    <property type="entry name" value="ARF"/>
    <property type="match status" value="1"/>
</dbReference>
<feature type="binding site" evidence="4">
    <location>
        <position position="34"/>
    </location>
    <ligand>
        <name>Mg(2+)</name>
        <dbReference type="ChEBI" id="CHEBI:18420"/>
    </ligand>
</feature>
<feature type="non-terminal residue" evidence="7">
    <location>
        <position position="1"/>
    </location>
</feature>
<gene>
    <name evidence="7" type="ORF">LOTGIDRAFT_135548</name>
</gene>
<comment type="similarity">
    <text evidence="5">Belongs to the small GTPase superfamily. Arf family.</text>
</comment>
<dbReference type="GO" id="GO:1905515">
    <property type="term" value="P:non-motile cilium assembly"/>
    <property type="evidence" value="ECO:0007669"/>
    <property type="project" value="TreeGrafter"/>
</dbReference>
<dbReference type="InterPro" id="IPR027417">
    <property type="entry name" value="P-loop_NTPase"/>
</dbReference>